<evidence type="ECO:0000313" key="5">
    <source>
        <dbReference type="Proteomes" id="UP000694397"/>
    </source>
</evidence>
<reference evidence="4" key="2">
    <citation type="submission" date="2025-08" db="UniProtKB">
        <authorList>
            <consortium name="Ensembl"/>
        </authorList>
    </citation>
    <scope>IDENTIFICATION</scope>
</reference>
<name>A0A8C9RC25_SCLFO</name>
<reference evidence="4" key="3">
    <citation type="submission" date="2025-09" db="UniProtKB">
        <authorList>
            <consortium name="Ensembl"/>
        </authorList>
    </citation>
    <scope>IDENTIFICATION</scope>
</reference>
<dbReference type="Pfam" id="PF00059">
    <property type="entry name" value="Lectin_C"/>
    <property type="match status" value="1"/>
</dbReference>
<dbReference type="SMART" id="SM00034">
    <property type="entry name" value="CLECT"/>
    <property type="match status" value="1"/>
</dbReference>
<evidence type="ECO:0000259" key="3">
    <source>
        <dbReference type="PROSITE" id="PS50041"/>
    </source>
</evidence>
<dbReference type="Proteomes" id="UP000694397">
    <property type="component" value="Chromosome 18"/>
</dbReference>
<keyword evidence="5" id="KW-1185">Reference proteome</keyword>
<protein>
    <submittedName>
        <fullName evidence="4">Ladderlectin-like</fullName>
    </submittedName>
</protein>
<dbReference type="Gene3D" id="3.10.100.10">
    <property type="entry name" value="Mannose-Binding Protein A, subunit A"/>
    <property type="match status" value="1"/>
</dbReference>
<dbReference type="PANTHER" id="PTHR22803">
    <property type="entry name" value="MANNOSE, PHOSPHOLIPASE, LECTIN RECEPTOR RELATED"/>
    <property type="match status" value="1"/>
</dbReference>
<feature type="signal peptide" evidence="2">
    <location>
        <begin position="1"/>
        <end position="21"/>
    </location>
</feature>
<organism evidence="4 5">
    <name type="scientific">Scleropages formosus</name>
    <name type="common">Asian bonytongue</name>
    <name type="synonym">Osteoglossum formosum</name>
    <dbReference type="NCBI Taxonomy" id="113540"/>
    <lineage>
        <taxon>Eukaryota</taxon>
        <taxon>Metazoa</taxon>
        <taxon>Chordata</taxon>
        <taxon>Craniata</taxon>
        <taxon>Vertebrata</taxon>
        <taxon>Euteleostomi</taxon>
        <taxon>Actinopterygii</taxon>
        <taxon>Neopterygii</taxon>
        <taxon>Teleostei</taxon>
        <taxon>Osteoglossocephala</taxon>
        <taxon>Osteoglossomorpha</taxon>
        <taxon>Osteoglossiformes</taxon>
        <taxon>Osteoglossidae</taxon>
        <taxon>Scleropages</taxon>
    </lineage>
</organism>
<dbReference type="InterPro" id="IPR016186">
    <property type="entry name" value="C-type_lectin-like/link_sf"/>
</dbReference>
<dbReference type="KEGG" id="sfm:108923640"/>
<reference evidence="4 5" key="1">
    <citation type="submission" date="2019-04" db="EMBL/GenBank/DDBJ databases">
        <authorList>
            <consortium name="Wellcome Sanger Institute Data Sharing"/>
        </authorList>
    </citation>
    <scope>NUCLEOTIDE SEQUENCE [LARGE SCALE GENOMIC DNA]</scope>
</reference>
<dbReference type="PROSITE" id="PS00615">
    <property type="entry name" value="C_TYPE_LECTIN_1"/>
    <property type="match status" value="1"/>
</dbReference>
<evidence type="ECO:0000256" key="2">
    <source>
        <dbReference type="SAM" id="SignalP"/>
    </source>
</evidence>
<dbReference type="PROSITE" id="PS50041">
    <property type="entry name" value="C_TYPE_LECTIN_2"/>
    <property type="match status" value="1"/>
</dbReference>
<sequence length="177" mass="19561">MGPLSISVLLFTALVLSGAFAAPRAQEQREKSVVSERAAENTSATARCDSGWSLFKSHCFHFISQSASWVDAQVHCITLGGSLVSVHSLEEYRFVQKLTRGADNTLPKTWIGGIDAVEEGKWLWIDGTPFDFTNWAPDRPDNKGPEHCLEMNFGGRKQWNDLPCSKTKPFVCAKQAS</sequence>
<keyword evidence="2" id="KW-0732">Signal</keyword>
<feature type="domain" description="C-type lectin" evidence="3">
    <location>
        <begin position="55"/>
        <end position="173"/>
    </location>
</feature>
<dbReference type="AlphaFoldDB" id="A0A8C9RC25"/>
<dbReference type="PRINTS" id="PR00356">
    <property type="entry name" value="ANTIFREEZEII"/>
</dbReference>
<dbReference type="RefSeq" id="XP_018590051.2">
    <property type="nucleotide sequence ID" value="XM_018734535.2"/>
</dbReference>
<evidence type="ECO:0000313" key="4">
    <source>
        <dbReference type="Ensembl" id="ENSSFOP00015012916.2"/>
    </source>
</evidence>
<evidence type="ECO:0000256" key="1">
    <source>
        <dbReference type="ARBA" id="ARBA00023157"/>
    </source>
</evidence>
<dbReference type="InterPro" id="IPR001304">
    <property type="entry name" value="C-type_lectin-like"/>
</dbReference>
<dbReference type="InterPro" id="IPR002353">
    <property type="entry name" value="AntifreezeII"/>
</dbReference>
<dbReference type="CDD" id="cd00037">
    <property type="entry name" value="CLECT"/>
    <property type="match status" value="1"/>
</dbReference>
<feature type="chain" id="PRO_5034994395" evidence="2">
    <location>
        <begin position="22"/>
        <end position="177"/>
    </location>
</feature>
<proteinExistence type="predicted"/>
<dbReference type="InterPro" id="IPR050111">
    <property type="entry name" value="C-type_lectin/snaclec_domain"/>
</dbReference>
<gene>
    <name evidence="4" type="primary">LOC108923640</name>
</gene>
<keyword evidence="1" id="KW-1015">Disulfide bond</keyword>
<dbReference type="GeneID" id="108923640"/>
<dbReference type="InterPro" id="IPR016187">
    <property type="entry name" value="CTDL_fold"/>
</dbReference>
<dbReference type="SUPFAM" id="SSF56436">
    <property type="entry name" value="C-type lectin-like"/>
    <property type="match status" value="1"/>
</dbReference>
<dbReference type="Ensembl" id="ENSSFOT00015013079.2">
    <property type="protein sequence ID" value="ENSSFOP00015012916.2"/>
    <property type="gene ID" value="ENSSFOG00015029676.1"/>
</dbReference>
<accession>A0A8C9RC25</accession>
<dbReference type="GeneTree" id="ENSGT01150000286973"/>
<dbReference type="InterPro" id="IPR018378">
    <property type="entry name" value="C-type_lectin_CS"/>
</dbReference>